<dbReference type="AlphaFoldDB" id="A0A1Y6MGB8"/>
<evidence type="ECO:0000259" key="4">
    <source>
        <dbReference type="PROSITE" id="PS51459"/>
    </source>
</evidence>
<dbReference type="Gene3D" id="1.10.3290.10">
    <property type="entry name" value="Fido-like domain"/>
    <property type="match status" value="1"/>
</dbReference>
<reference evidence="6" key="1">
    <citation type="submission" date="2017-06" db="EMBL/GenBank/DDBJ databases">
        <authorList>
            <person name="Rodrigo-Torres L."/>
            <person name="Arahal R.D."/>
            <person name="Lucena T."/>
        </authorList>
    </citation>
    <scope>NUCLEOTIDE SEQUENCE [LARGE SCALE GENOMIC DNA]</scope>
    <source>
        <strain evidence="6">CECT 9190</strain>
    </source>
</reference>
<dbReference type="Gene3D" id="1.10.10.10">
    <property type="entry name" value="Winged helix-like DNA-binding domain superfamily/Winged helix DNA-binding domain"/>
    <property type="match status" value="1"/>
</dbReference>
<dbReference type="GO" id="GO:0005524">
    <property type="term" value="F:ATP binding"/>
    <property type="evidence" value="ECO:0007669"/>
    <property type="project" value="UniProtKB-KW"/>
</dbReference>
<proteinExistence type="predicted"/>
<keyword evidence="2" id="KW-0547">Nucleotide-binding</keyword>
<dbReference type="InterPro" id="IPR040198">
    <property type="entry name" value="Fido_containing"/>
</dbReference>
<feature type="domain" description="Fido" evidence="4">
    <location>
        <begin position="112"/>
        <end position="270"/>
    </location>
</feature>
<name>A0A1Y6MGB8_9GAMM</name>
<feature type="active site" evidence="1">
    <location>
        <position position="205"/>
    </location>
</feature>
<dbReference type="SUPFAM" id="SSF140931">
    <property type="entry name" value="Fic-like"/>
    <property type="match status" value="1"/>
</dbReference>
<evidence type="ECO:0000313" key="5">
    <source>
        <dbReference type="EMBL" id="SMY35625.1"/>
    </source>
</evidence>
<dbReference type="InterPro" id="IPR036597">
    <property type="entry name" value="Fido-like_dom_sf"/>
</dbReference>
<gene>
    <name evidence="5" type="ORF">PMAL9190_01994</name>
</gene>
<feature type="site" description="Important for autoinhibition of adenylyltransferase activity" evidence="3">
    <location>
        <position position="63"/>
    </location>
</feature>
<dbReference type="EC" id="2.7.7.-" evidence="5"/>
<organism evidence="5 6">
    <name type="scientific">Photobacterium malacitanum</name>
    <dbReference type="NCBI Taxonomy" id="2204294"/>
    <lineage>
        <taxon>Bacteria</taxon>
        <taxon>Pseudomonadati</taxon>
        <taxon>Pseudomonadota</taxon>
        <taxon>Gammaproteobacteria</taxon>
        <taxon>Vibrionales</taxon>
        <taxon>Vibrionaceae</taxon>
        <taxon>Photobacterium</taxon>
    </lineage>
</organism>
<evidence type="ECO:0000256" key="1">
    <source>
        <dbReference type="PIRSR" id="PIRSR640198-1"/>
    </source>
</evidence>
<keyword evidence="5" id="KW-0808">Transferase</keyword>
<evidence type="ECO:0000313" key="6">
    <source>
        <dbReference type="Proteomes" id="UP000195963"/>
    </source>
</evidence>
<dbReference type="EMBL" id="FYAK01000003">
    <property type="protein sequence ID" value="SMY35625.1"/>
    <property type="molecule type" value="Genomic_DNA"/>
</dbReference>
<feature type="binding site" evidence="2">
    <location>
        <begin position="209"/>
        <end position="216"/>
    </location>
    <ligand>
        <name>ATP</name>
        <dbReference type="ChEBI" id="CHEBI:30616"/>
    </ligand>
</feature>
<dbReference type="GO" id="GO:0016779">
    <property type="term" value="F:nucleotidyltransferase activity"/>
    <property type="evidence" value="ECO:0007669"/>
    <property type="project" value="UniProtKB-KW"/>
</dbReference>
<feature type="binding site" evidence="2">
    <location>
        <begin position="247"/>
        <end position="248"/>
    </location>
    <ligand>
        <name>ATP</name>
        <dbReference type="ChEBI" id="CHEBI:30616"/>
    </ligand>
</feature>
<protein>
    <submittedName>
        <fullName evidence="5">Adenosine monophosphate-protein transferase SoFic</fullName>
        <ecNumber evidence="5">2.7.7.-</ecNumber>
    </submittedName>
</protein>
<evidence type="ECO:0000256" key="2">
    <source>
        <dbReference type="PIRSR" id="PIRSR640198-2"/>
    </source>
</evidence>
<dbReference type="InterPro" id="IPR003812">
    <property type="entry name" value="Fido"/>
</dbReference>
<keyword evidence="2" id="KW-0067">ATP-binding</keyword>
<dbReference type="InterPro" id="IPR025230">
    <property type="entry name" value="DUF4172"/>
</dbReference>
<evidence type="ECO:0000256" key="3">
    <source>
        <dbReference type="PIRSR" id="PIRSR640198-3"/>
    </source>
</evidence>
<keyword evidence="6" id="KW-1185">Reference proteome</keyword>
<keyword evidence="5" id="KW-0548">Nucleotidyltransferase</keyword>
<dbReference type="InterPro" id="IPR036388">
    <property type="entry name" value="WH-like_DNA-bd_sf"/>
</dbReference>
<dbReference type="Pfam" id="PF02661">
    <property type="entry name" value="Fic"/>
    <property type="match status" value="1"/>
</dbReference>
<dbReference type="PANTHER" id="PTHR13504:SF33">
    <property type="entry name" value="FIC FAMILY PROTEIN"/>
    <property type="match status" value="1"/>
</dbReference>
<dbReference type="RefSeq" id="WP_087845054.1">
    <property type="nucleotide sequence ID" value="NZ_FYAK01000003.1"/>
</dbReference>
<dbReference type="PROSITE" id="PS51459">
    <property type="entry name" value="FIDO"/>
    <property type="match status" value="1"/>
</dbReference>
<accession>A0A1Y6MGB8</accession>
<dbReference type="Pfam" id="PF13776">
    <property type="entry name" value="DUF4172"/>
    <property type="match status" value="1"/>
</dbReference>
<dbReference type="PANTHER" id="PTHR13504">
    <property type="entry name" value="FIDO DOMAIN-CONTAINING PROTEIN DDB_G0283145"/>
    <property type="match status" value="1"/>
</dbReference>
<sequence>MWVWQQNNWPHFHWDRVIIEPMVRQTRLNQGVLLGKITCQSPNQQQSMLDTLLANIIHSSAIEGEKLNAFSVRSSLANKLGMTEEKPFPTTEQTDGLAEIMLDAIENLDAPLTLSRILTWHQRLFPEGYTMFNPVIGGLLRGDAPMQVVSGRIDKPVVHFEAPHRAILEPELDTFITWFNQSKADTSLDPLLRAAITHLWFVTLHPLDDGNGRITRLLTDLALAQAEQQSVRFYAMSVGILANRHSYYEVLEQTQKGDLDITAWLSWFLTTLNATFDGVLTEIDQTVFKTNYWRQIDQTKLTTEQVKVLNRMLDGDFEQGINTSQYHKVAKVSKPTATRHLALLVELGCLVKSGAGGRSTRYLLPSHVAPLSIKV</sequence>
<dbReference type="Proteomes" id="UP000195963">
    <property type="component" value="Unassembled WGS sequence"/>
</dbReference>